<feature type="domain" description="Beta-hexosaminidase bacterial type N-terminal" evidence="6">
    <location>
        <begin position="34"/>
        <end position="169"/>
    </location>
</feature>
<comment type="caution">
    <text evidence="7">The sequence shown here is derived from an EMBL/GenBank/DDBJ whole genome shotgun (WGS) entry which is preliminary data.</text>
</comment>
<comment type="catalytic activity">
    <reaction evidence="1">
        <text>Hydrolysis of terminal non-reducing N-acetyl-D-hexosamine residues in N-acetyl-beta-D-hexosaminides.</text>
        <dbReference type="EC" id="3.2.1.52"/>
    </reaction>
</comment>
<protein>
    <recommendedName>
        <fullName evidence="2">beta-N-acetylhexosaminidase</fullName>
        <ecNumber evidence="2">3.2.1.52</ecNumber>
    </recommendedName>
</protein>
<evidence type="ECO:0000256" key="4">
    <source>
        <dbReference type="ARBA" id="ARBA00023295"/>
    </source>
</evidence>
<accession>A0ABX1WUG1</accession>
<keyword evidence="3" id="KW-0378">Hydrolase</keyword>
<dbReference type="PANTHER" id="PTHR22600:SF57">
    <property type="entry name" value="BETA-N-ACETYLHEXOSAMINIDASE"/>
    <property type="match status" value="1"/>
</dbReference>
<dbReference type="Pfam" id="PF00728">
    <property type="entry name" value="Glyco_hydro_20"/>
    <property type="match status" value="1"/>
</dbReference>
<name>A0ABX1WUG1_9BACT</name>
<dbReference type="PIRSF" id="PIRSF001093">
    <property type="entry name" value="B-hxosamndse_ab_euk"/>
    <property type="match status" value="1"/>
</dbReference>
<keyword evidence="4" id="KW-0326">Glycosidase</keyword>
<dbReference type="InterPro" id="IPR015882">
    <property type="entry name" value="HEX_bac_N"/>
</dbReference>
<evidence type="ECO:0000259" key="6">
    <source>
        <dbReference type="Pfam" id="PF02838"/>
    </source>
</evidence>
<dbReference type="PROSITE" id="PS51257">
    <property type="entry name" value="PROKAR_LIPOPROTEIN"/>
    <property type="match status" value="1"/>
</dbReference>
<dbReference type="Pfam" id="PF02838">
    <property type="entry name" value="Glyco_hydro_20b"/>
    <property type="match status" value="1"/>
</dbReference>
<dbReference type="InterPro" id="IPR025705">
    <property type="entry name" value="Beta_hexosaminidase_sua/sub"/>
</dbReference>
<evidence type="ECO:0000256" key="2">
    <source>
        <dbReference type="ARBA" id="ARBA00012663"/>
    </source>
</evidence>
<dbReference type="InterPro" id="IPR015883">
    <property type="entry name" value="Glyco_hydro_20_cat"/>
</dbReference>
<evidence type="ECO:0000256" key="3">
    <source>
        <dbReference type="ARBA" id="ARBA00022801"/>
    </source>
</evidence>
<dbReference type="EC" id="3.2.1.52" evidence="2"/>
<evidence type="ECO:0000259" key="5">
    <source>
        <dbReference type="Pfam" id="PF00728"/>
    </source>
</evidence>
<dbReference type="Proteomes" id="UP000732105">
    <property type="component" value="Unassembled WGS sequence"/>
</dbReference>
<keyword evidence="8" id="KW-1185">Reference proteome</keyword>
<evidence type="ECO:0000313" key="8">
    <source>
        <dbReference type="Proteomes" id="UP000732105"/>
    </source>
</evidence>
<organism evidence="7 8">
    <name type="scientific">Marinifilum caeruleilacunae</name>
    <dbReference type="NCBI Taxonomy" id="2499076"/>
    <lineage>
        <taxon>Bacteria</taxon>
        <taxon>Pseudomonadati</taxon>
        <taxon>Bacteroidota</taxon>
        <taxon>Bacteroidia</taxon>
        <taxon>Marinilabiliales</taxon>
        <taxon>Marinifilaceae</taxon>
    </lineage>
</organism>
<proteinExistence type="predicted"/>
<feature type="domain" description="Glycoside hydrolase family 20 catalytic" evidence="5">
    <location>
        <begin position="172"/>
        <end position="485"/>
    </location>
</feature>
<evidence type="ECO:0000313" key="7">
    <source>
        <dbReference type="EMBL" id="NOU59733.1"/>
    </source>
</evidence>
<dbReference type="EMBL" id="RZNH01000010">
    <property type="protein sequence ID" value="NOU59733.1"/>
    <property type="molecule type" value="Genomic_DNA"/>
</dbReference>
<gene>
    <name evidence="7" type="ORF">ELS83_07865</name>
</gene>
<evidence type="ECO:0000256" key="1">
    <source>
        <dbReference type="ARBA" id="ARBA00001231"/>
    </source>
</evidence>
<dbReference type="PANTHER" id="PTHR22600">
    <property type="entry name" value="BETA-HEXOSAMINIDASE"/>
    <property type="match status" value="1"/>
</dbReference>
<reference evidence="7 8" key="1">
    <citation type="submission" date="2018-12" db="EMBL/GenBank/DDBJ databases">
        <title>Marinifilum JC070 sp. nov., a marine bacterium isolated from Yongle Blue Hole in the South China Sea.</title>
        <authorList>
            <person name="Fu T."/>
        </authorList>
    </citation>
    <scope>NUCLEOTIDE SEQUENCE [LARGE SCALE GENOMIC DNA]</scope>
    <source>
        <strain evidence="7 8">JC070</strain>
    </source>
</reference>
<sequence length="530" mass="60366">MEMTKLQHLMFALLIGLVFTSCKEPVPMDLAKENLIPKPVKLEATGSSFEWTKNTQIHIQKGNEETKKIANHLIEMIQPATGFQPKIKELKTPLGSRGISLILDEKYKNLGKEGYHLMIDARKISLQAFTAEGLFRGIQTLRQLLPAKIEAKETQEGPWLIASGTIEDHPQYGYRGAMLDVVRHFFDVDEVKQYIDYLAAYKMNVLHLHLTDDQGWRIEIKSWPKLTEIGGKTEVGGGEGGFYTQEQYKEIVQYAADRFITIVPEIDMPGHTNAALVSYAELNADGKARKPYTGTKVGFSTLATNKEITYQFIDDVIRELAALTPGEYIHIGGDESHVTKKKDYIKFVERVQKIVEAHDKKVMGWADIAAAKLNETAVAQFWQTKPTNALKAVEQNVKILMSPATRAYMDMQYDSISPLGLHWAGYLEVDKAYNWTLEGNVEGIDKEDILGIEAPLWAETIETMDDIEYLIFPRLLGYAELGWSPDQNNSWDEYKVRLGKQKTRFELQDINYYQSKLVPWTDEKMDEEKK</sequence>
<dbReference type="CDD" id="cd06568">
    <property type="entry name" value="GH20_SpHex_like"/>
    <property type="match status" value="1"/>
</dbReference>